<evidence type="ECO:0000256" key="3">
    <source>
        <dbReference type="ARBA" id="ARBA00012261"/>
    </source>
</evidence>
<dbReference type="EC" id="2.1.2.9" evidence="3 8"/>
<dbReference type="Pfam" id="PF02911">
    <property type="entry name" value="Formyl_trans_C"/>
    <property type="match status" value="1"/>
</dbReference>
<dbReference type="Proteomes" id="UP000752013">
    <property type="component" value="Unassembled WGS sequence"/>
</dbReference>
<evidence type="ECO:0000313" key="11">
    <source>
        <dbReference type="EMBL" id="NIZ47528.1"/>
    </source>
</evidence>
<dbReference type="SUPFAM" id="SSF53328">
    <property type="entry name" value="Formyltransferase"/>
    <property type="match status" value="1"/>
</dbReference>
<dbReference type="AlphaFoldDB" id="A0A968GDL6"/>
<comment type="function">
    <text evidence="1 8">Attaches a formyl group to the free amino group of methionyl-tRNA(fMet). The formyl group appears to play a dual role in the initiator identity of N-formylmethionyl-tRNA by promoting its recognition by IF2 and preventing the misappropriation of this tRNA by the elongation apparatus.</text>
</comment>
<dbReference type="InterPro" id="IPR005794">
    <property type="entry name" value="Fmt"/>
</dbReference>
<dbReference type="InterPro" id="IPR005793">
    <property type="entry name" value="Formyl_trans_C"/>
</dbReference>
<reference evidence="11" key="1">
    <citation type="submission" date="2020-03" db="EMBL/GenBank/DDBJ databases">
        <title>Spirochaetal bacteria isolated from arthropods constitute a novel genus Entomospira genus novum within the order Spirochaetales.</title>
        <authorList>
            <person name="Grana-Miraglia L."/>
            <person name="Sikutova S."/>
            <person name="Fingerle V."/>
            <person name="Sing A."/>
            <person name="Castillo-Ramirez S."/>
            <person name="Margos G."/>
            <person name="Rudolf I."/>
        </authorList>
    </citation>
    <scope>NUCLEOTIDE SEQUENCE</scope>
    <source>
        <strain evidence="11">BR208</strain>
    </source>
</reference>
<evidence type="ECO:0000256" key="6">
    <source>
        <dbReference type="ARBA" id="ARBA00022917"/>
    </source>
</evidence>
<dbReference type="EMBL" id="JAATLK010000001">
    <property type="protein sequence ID" value="NIZ47528.1"/>
    <property type="molecule type" value="Genomic_DNA"/>
</dbReference>
<sequence>MRILFAGNPAIAVPALQILIESGYEVVAVLVNPDVASGRSKKLVSSPVKELAKKVGIPVIDPMKLTSAVEEEIANLQCDILVCFAYGKIFKESFLSLFPLGGINIHPSLLPKYRGPTPIQAALLHGEKYSGITVQRLAKAMDAGDILVQERFDLTLFMHASAVEEYVAARAGDLLLQSLHLLLKNPSVGTQQIHEEASYCGLMSQNIGRIDLNIEPIASIYHKIRAYSYEPGAYVLWGDKRLFISLATYDENVTGVQVGTVVQYDKKRGLQVQVLDGTLWLREVQLQGKKRMDIASFFNGNRAIIGEILS</sequence>
<dbReference type="GO" id="GO:0005829">
    <property type="term" value="C:cytosol"/>
    <property type="evidence" value="ECO:0007669"/>
    <property type="project" value="TreeGrafter"/>
</dbReference>
<dbReference type="NCBIfam" id="TIGR00460">
    <property type="entry name" value="fmt"/>
    <property type="match status" value="1"/>
</dbReference>
<dbReference type="Pfam" id="PF00551">
    <property type="entry name" value="Formyl_trans_N"/>
    <property type="match status" value="1"/>
</dbReference>
<dbReference type="PANTHER" id="PTHR11138">
    <property type="entry name" value="METHIONYL-TRNA FORMYLTRANSFERASE"/>
    <property type="match status" value="1"/>
</dbReference>
<comment type="similarity">
    <text evidence="2 8">Belongs to the Fmt family.</text>
</comment>
<dbReference type="Gene3D" id="3.40.50.170">
    <property type="entry name" value="Formyl transferase, N-terminal domain"/>
    <property type="match status" value="1"/>
</dbReference>
<evidence type="ECO:0000256" key="1">
    <source>
        <dbReference type="ARBA" id="ARBA00002606"/>
    </source>
</evidence>
<organism evidence="11 12">
    <name type="scientific">Entomospira nematocerorum</name>
    <dbReference type="NCBI Taxonomy" id="2719987"/>
    <lineage>
        <taxon>Bacteria</taxon>
        <taxon>Pseudomonadati</taxon>
        <taxon>Spirochaetota</taxon>
        <taxon>Spirochaetia</taxon>
        <taxon>Spirochaetales</taxon>
        <taxon>Spirochaetaceae</taxon>
        <taxon>Entomospira</taxon>
    </lineage>
</organism>
<dbReference type="CDD" id="cd08646">
    <property type="entry name" value="FMT_core_Met-tRNA-FMT_N"/>
    <property type="match status" value="1"/>
</dbReference>
<dbReference type="InterPro" id="IPR037022">
    <property type="entry name" value="Formyl_trans_C_sf"/>
</dbReference>
<dbReference type="InterPro" id="IPR041711">
    <property type="entry name" value="Met-tRNA-FMT_N"/>
</dbReference>
<evidence type="ECO:0000256" key="8">
    <source>
        <dbReference type="HAMAP-Rule" id="MF_00182"/>
    </source>
</evidence>
<evidence type="ECO:0000256" key="4">
    <source>
        <dbReference type="ARBA" id="ARBA00016014"/>
    </source>
</evidence>
<feature type="domain" description="Formyl transferase C-terminal" evidence="10">
    <location>
        <begin position="204"/>
        <end position="301"/>
    </location>
</feature>
<evidence type="ECO:0000256" key="7">
    <source>
        <dbReference type="ARBA" id="ARBA00048558"/>
    </source>
</evidence>
<evidence type="ECO:0000256" key="2">
    <source>
        <dbReference type="ARBA" id="ARBA00010699"/>
    </source>
</evidence>
<proteinExistence type="inferred from homology"/>
<feature type="binding site" evidence="8">
    <location>
        <begin position="108"/>
        <end position="111"/>
    </location>
    <ligand>
        <name>(6S)-5,6,7,8-tetrahydrofolate</name>
        <dbReference type="ChEBI" id="CHEBI:57453"/>
    </ligand>
</feature>
<dbReference type="InterPro" id="IPR002376">
    <property type="entry name" value="Formyl_transf_N"/>
</dbReference>
<dbReference type="PANTHER" id="PTHR11138:SF5">
    <property type="entry name" value="METHIONYL-TRNA FORMYLTRANSFERASE, MITOCHONDRIAL"/>
    <property type="match status" value="1"/>
</dbReference>
<dbReference type="CDD" id="cd08704">
    <property type="entry name" value="Met_tRNA_FMT_C"/>
    <property type="match status" value="1"/>
</dbReference>
<dbReference type="InterPro" id="IPR011034">
    <property type="entry name" value="Formyl_transferase-like_C_sf"/>
</dbReference>
<protein>
    <recommendedName>
        <fullName evidence="4 8">Methionyl-tRNA formyltransferase</fullName>
        <ecNumber evidence="3 8">2.1.2.9</ecNumber>
    </recommendedName>
</protein>
<dbReference type="GO" id="GO:0004479">
    <property type="term" value="F:methionyl-tRNA formyltransferase activity"/>
    <property type="evidence" value="ECO:0007669"/>
    <property type="project" value="UniProtKB-UniRule"/>
</dbReference>
<evidence type="ECO:0000313" key="12">
    <source>
        <dbReference type="Proteomes" id="UP000752013"/>
    </source>
</evidence>
<keyword evidence="5 8" id="KW-0808">Transferase</keyword>
<keyword evidence="6 8" id="KW-0648">Protein biosynthesis</keyword>
<dbReference type="InterPro" id="IPR044135">
    <property type="entry name" value="Met-tRNA-FMT_C"/>
</dbReference>
<keyword evidence="12" id="KW-1185">Reference proteome</keyword>
<dbReference type="RefSeq" id="WP_167703962.1">
    <property type="nucleotide sequence ID" value="NZ_CP118168.1"/>
</dbReference>
<dbReference type="SUPFAM" id="SSF50486">
    <property type="entry name" value="FMT C-terminal domain-like"/>
    <property type="match status" value="1"/>
</dbReference>
<name>A0A968GDL6_9SPIO</name>
<comment type="catalytic activity">
    <reaction evidence="7 8">
        <text>L-methionyl-tRNA(fMet) + (6R)-10-formyltetrahydrofolate = N-formyl-L-methionyl-tRNA(fMet) + (6S)-5,6,7,8-tetrahydrofolate + H(+)</text>
        <dbReference type="Rhea" id="RHEA:24380"/>
        <dbReference type="Rhea" id="RHEA-COMP:9952"/>
        <dbReference type="Rhea" id="RHEA-COMP:9953"/>
        <dbReference type="ChEBI" id="CHEBI:15378"/>
        <dbReference type="ChEBI" id="CHEBI:57453"/>
        <dbReference type="ChEBI" id="CHEBI:78530"/>
        <dbReference type="ChEBI" id="CHEBI:78844"/>
        <dbReference type="ChEBI" id="CHEBI:195366"/>
        <dbReference type="EC" id="2.1.2.9"/>
    </reaction>
</comment>
<dbReference type="InterPro" id="IPR036477">
    <property type="entry name" value="Formyl_transf_N_sf"/>
</dbReference>
<evidence type="ECO:0000259" key="10">
    <source>
        <dbReference type="Pfam" id="PF02911"/>
    </source>
</evidence>
<dbReference type="Gene3D" id="3.10.25.10">
    <property type="entry name" value="Formyl transferase, C-terminal domain"/>
    <property type="match status" value="1"/>
</dbReference>
<comment type="caution">
    <text evidence="11">The sequence shown here is derived from an EMBL/GenBank/DDBJ whole genome shotgun (WGS) entry which is preliminary data.</text>
</comment>
<evidence type="ECO:0000256" key="5">
    <source>
        <dbReference type="ARBA" id="ARBA00022679"/>
    </source>
</evidence>
<evidence type="ECO:0000259" key="9">
    <source>
        <dbReference type="Pfam" id="PF00551"/>
    </source>
</evidence>
<feature type="domain" description="Formyl transferase N-terminal" evidence="9">
    <location>
        <begin position="1"/>
        <end position="171"/>
    </location>
</feature>
<accession>A0A968GDL6</accession>
<dbReference type="HAMAP" id="MF_00182">
    <property type="entry name" value="Formyl_trans"/>
    <property type="match status" value="1"/>
</dbReference>
<gene>
    <name evidence="8" type="primary">fmt</name>
    <name evidence="11" type="ORF">HCT46_06355</name>
</gene>